<name>A0A840Y5C5_9PROT</name>
<dbReference type="Proteomes" id="UP000580654">
    <property type="component" value="Unassembled WGS sequence"/>
</dbReference>
<dbReference type="RefSeq" id="WP_184521099.1">
    <property type="nucleotide sequence ID" value="NZ_JACIJD010000026.1"/>
</dbReference>
<evidence type="ECO:0000313" key="2">
    <source>
        <dbReference type="EMBL" id="MBB5695945.1"/>
    </source>
</evidence>
<accession>A0A840Y5C5</accession>
<dbReference type="SUPFAM" id="SSF51905">
    <property type="entry name" value="FAD/NAD(P)-binding domain"/>
    <property type="match status" value="1"/>
</dbReference>
<dbReference type="AlphaFoldDB" id="A0A840Y5C5"/>
<dbReference type="Gene3D" id="3.50.50.60">
    <property type="entry name" value="FAD/NAD(P)-binding domain"/>
    <property type="match status" value="1"/>
</dbReference>
<dbReference type="InterPro" id="IPR036188">
    <property type="entry name" value="FAD/NAD-bd_sf"/>
</dbReference>
<gene>
    <name evidence="2" type="ORF">FHS87_004013</name>
</gene>
<dbReference type="InterPro" id="IPR046918">
    <property type="entry name" value="ABC-3C_CTD2"/>
</dbReference>
<keyword evidence="3" id="KW-1185">Reference proteome</keyword>
<sequence>MLGCYDSRITLYSQQVRALELAHALHRTHYVAADAHVAVVGGGAGGLTMAAALALQGTATVHLFQRGPDLMPLQSAATRRRLDPHIYGWPTPGAEQVAAELPILDWTSGSAVEVRRALVREFDEVRAAVGDRLLVHTGHRVTRVTASGATFEVDFDADDPTGGLAPGARIVDLLVLAIGFGLERRQPIRGVQSESYWRDAGVPGGDIEGRGRPSVLVSGNGDGGLIDLIAAASRDFDHDVMIRTITRRPGVDRLSAPLATIDERARAADAAGQGFDFVAAYDVEVGPIADNLGLTDEMAGRLLPGVQLHLQTREPELMSIRTATLNRLAVYLVRRACGRSPRENFEHVVCTELDAVEPRPDHDAPAYALTCDGRRLEVDRLVVRRGPNRDFERQPFADLLRDYPDAHEAWMRRFPAEAIAPVLGRDARAHFEDLTRAHRLPSPGHRRAAEAAGAARRIKVALHGGEARWTGDVPLAGAATAWDAAGPPVTITVPAIPADLGALAYALGRLALHAQGGVMHVDVARWGAFLDGITTASRNAEDLDRPTLRPVDGSSDLAPERLTTDNMAARLGATLDRRCLAMIDEHLAGLLERGEDPGHVVDLAPAPEVAAAMRAIWAEWKAAFDRDPALLARFLRLLVCAQDGTAAADEARTLVGPRKRKLLVRATGAALAVATGWASTAPHPDEPGNLTHQTGAHARTGHVCAAERIGGRTTATEAASFLWRTDFVVLPMLTSPVAVARRAEERFDATDESEPTFAKAGAGPSLMLSVDPRFKAGVAAGLAQIAGLLSEAEAAHAARLGSGIERNVGGGRDLEEAA</sequence>
<feature type="domain" description="ABC-three component systems C-terminal" evidence="1">
    <location>
        <begin position="465"/>
        <end position="788"/>
    </location>
</feature>
<organism evidence="2 3">
    <name type="scientific">Muricoccus pecuniae</name>
    <dbReference type="NCBI Taxonomy" id="693023"/>
    <lineage>
        <taxon>Bacteria</taxon>
        <taxon>Pseudomonadati</taxon>
        <taxon>Pseudomonadota</taxon>
        <taxon>Alphaproteobacteria</taxon>
        <taxon>Acetobacterales</taxon>
        <taxon>Roseomonadaceae</taxon>
        <taxon>Muricoccus</taxon>
    </lineage>
</organism>
<evidence type="ECO:0000259" key="1">
    <source>
        <dbReference type="Pfam" id="PF20278"/>
    </source>
</evidence>
<reference evidence="2 3" key="1">
    <citation type="submission" date="2020-08" db="EMBL/GenBank/DDBJ databases">
        <title>Genomic Encyclopedia of Type Strains, Phase IV (KMG-IV): sequencing the most valuable type-strain genomes for metagenomic binning, comparative biology and taxonomic classification.</title>
        <authorList>
            <person name="Goeker M."/>
        </authorList>
    </citation>
    <scope>NUCLEOTIDE SEQUENCE [LARGE SCALE GENOMIC DNA]</scope>
    <source>
        <strain evidence="2 3">DSM 25622</strain>
    </source>
</reference>
<comment type="caution">
    <text evidence="2">The sequence shown here is derived from an EMBL/GenBank/DDBJ whole genome shotgun (WGS) entry which is preliminary data.</text>
</comment>
<dbReference type="Pfam" id="PF20278">
    <property type="entry name" value="CTD2"/>
    <property type="match status" value="1"/>
</dbReference>
<protein>
    <recommendedName>
        <fullName evidence="1">ABC-three component systems C-terminal domain-containing protein</fullName>
    </recommendedName>
</protein>
<evidence type="ECO:0000313" key="3">
    <source>
        <dbReference type="Proteomes" id="UP000580654"/>
    </source>
</evidence>
<dbReference type="EMBL" id="JACIJD010000026">
    <property type="protein sequence ID" value="MBB5695945.1"/>
    <property type="molecule type" value="Genomic_DNA"/>
</dbReference>
<proteinExistence type="predicted"/>